<evidence type="ECO:0000259" key="5">
    <source>
        <dbReference type="Pfam" id="PF00890"/>
    </source>
</evidence>
<dbReference type="InterPro" id="IPR003953">
    <property type="entry name" value="FAD-dep_OxRdtase_2_FAD-bd"/>
</dbReference>
<dbReference type="PANTHER" id="PTHR43400">
    <property type="entry name" value="FUMARATE REDUCTASE"/>
    <property type="match status" value="1"/>
</dbReference>
<evidence type="ECO:0000256" key="1">
    <source>
        <dbReference type="ARBA" id="ARBA00001974"/>
    </source>
</evidence>
<dbReference type="Pfam" id="PF00890">
    <property type="entry name" value="FAD_binding_2"/>
    <property type="match status" value="1"/>
</dbReference>
<keyword evidence="3" id="KW-0274">FAD</keyword>
<evidence type="ECO:0000313" key="6">
    <source>
        <dbReference type="EMBL" id="CAB4760005.1"/>
    </source>
</evidence>
<dbReference type="InterPro" id="IPR050315">
    <property type="entry name" value="FAD-oxidoreductase_2"/>
</dbReference>
<dbReference type="SUPFAM" id="SSF56425">
    <property type="entry name" value="Succinate dehydrogenase/fumarate reductase flavoprotein, catalytic domain"/>
    <property type="match status" value="1"/>
</dbReference>
<keyword evidence="2" id="KW-0285">Flavoprotein</keyword>
<organism evidence="6">
    <name type="scientific">freshwater metagenome</name>
    <dbReference type="NCBI Taxonomy" id="449393"/>
    <lineage>
        <taxon>unclassified sequences</taxon>
        <taxon>metagenomes</taxon>
        <taxon>ecological metagenomes</taxon>
    </lineage>
</organism>
<comment type="cofactor">
    <cofactor evidence="1">
        <name>FAD</name>
        <dbReference type="ChEBI" id="CHEBI:57692"/>
    </cofactor>
</comment>
<dbReference type="SUPFAM" id="SSF51905">
    <property type="entry name" value="FAD/NAD(P)-binding domain"/>
    <property type="match status" value="1"/>
</dbReference>
<dbReference type="Gene3D" id="3.50.50.60">
    <property type="entry name" value="FAD/NAD(P)-binding domain"/>
    <property type="match status" value="2"/>
</dbReference>
<dbReference type="InterPro" id="IPR036188">
    <property type="entry name" value="FAD/NAD-bd_sf"/>
</dbReference>
<evidence type="ECO:0000256" key="3">
    <source>
        <dbReference type="ARBA" id="ARBA00022827"/>
    </source>
</evidence>
<dbReference type="GO" id="GO:0008202">
    <property type="term" value="P:steroid metabolic process"/>
    <property type="evidence" value="ECO:0007669"/>
    <property type="project" value="UniProtKB-ARBA"/>
</dbReference>
<gene>
    <name evidence="6" type="ORF">UFOPK2810_01296</name>
</gene>
<evidence type="ECO:0000256" key="4">
    <source>
        <dbReference type="ARBA" id="ARBA00023002"/>
    </source>
</evidence>
<proteinExistence type="predicted"/>
<dbReference type="PANTHER" id="PTHR43400:SF10">
    <property type="entry name" value="3-OXOSTEROID 1-DEHYDROGENASE"/>
    <property type="match status" value="1"/>
</dbReference>
<dbReference type="Gene3D" id="3.90.700.10">
    <property type="entry name" value="Succinate dehydrogenase/fumarate reductase flavoprotein, catalytic domain"/>
    <property type="match status" value="1"/>
</dbReference>
<protein>
    <submittedName>
        <fullName evidence="6">Unannotated protein</fullName>
    </submittedName>
</protein>
<dbReference type="InterPro" id="IPR027477">
    <property type="entry name" value="Succ_DH/fumarate_Rdtase_cat_sf"/>
</dbReference>
<accession>A0A6J6UL86</accession>
<name>A0A6J6UL86_9ZZZZ</name>
<reference evidence="6" key="1">
    <citation type="submission" date="2020-05" db="EMBL/GenBank/DDBJ databases">
        <authorList>
            <person name="Chiriac C."/>
            <person name="Salcher M."/>
            <person name="Ghai R."/>
            <person name="Kavagutti S V."/>
        </authorList>
    </citation>
    <scope>NUCLEOTIDE SEQUENCE</scope>
</reference>
<sequence length="568" mass="59232">MSSPQRLMTERLADEVDVIVLGSGAAGLVAALAASDAGATVAMFERAGLLGGATAISGGVCWVPMNHHMDEAGIADSREETLRYLDSLSLGQMDPELARAFVDGARGTVEWLEQVTDLQFTAILGYPDYHPEHPGGRPEGGRSLDPGLFSYHRLGPWASLVAASRRSVRLRITDTTIGGGTGFLDDETLAHREEYDLRGCGAALVGPLLAALLAAGVEPVLKARATELVIENGRVCGVRIAHESADHPDAVQLVRARRGVIIATGGFEWNPDLVTAFLRGPMTAPASVPSNEGDGLVMAMRAGASLANMPQAWWAPTVRVPGDEAFGRPRATLLNRERTLPGSIMVNRAGLRFANEAANYNALGGAFHHLDPADFGYSNLPCWLVFDGRNARTFGSFGTPAGAPIAPWIARADTLADLAGELGIDATNLTETVNRWNAFVDAGDDADFGRGRSAYDRWSGDGRHRGELASTLGRIDEAPFFAVEVHAGTLGTSGGPRTDARGRVLDTSGTPIPGLFAAGNAAAAPTALAYGGAGGTLGPIIVFGRAAGLAAAHADSGSEHAPLSGPVE</sequence>
<dbReference type="GO" id="GO:0016491">
    <property type="term" value="F:oxidoreductase activity"/>
    <property type="evidence" value="ECO:0007669"/>
    <property type="project" value="UniProtKB-KW"/>
</dbReference>
<evidence type="ECO:0000256" key="2">
    <source>
        <dbReference type="ARBA" id="ARBA00022630"/>
    </source>
</evidence>
<keyword evidence="4" id="KW-0560">Oxidoreductase</keyword>
<dbReference type="EMBL" id="CAEZYZ010000236">
    <property type="protein sequence ID" value="CAB4760005.1"/>
    <property type="molecule type" value="Genomic_DNA"/>
</dbReference>
<feature type="domain" description="FAD-dependent oxidoreductase 2 FAD-binding" evidence="5">
    <location>
        <begin position="17"/>
        <end position="537"/>
    </location>
</feature>
<dbReference type="AlphaFoldDB" id="A0A6J6UL86"/>